<dbReference type="EMBL" id="JQBX01000003">
    <property type="protein sequence ID" value="KRN94788.1"/>
    <property type="molecule type" value="Genomic_DNA"/>
</dbReference>
<dbReference type="InterPro" id="IPR016181">
    <property type="entry name" value="Acyl_CoA_acyltransferase"/>
</dbReference>
<dbReference type="Pfam" id="PF00583">
    <property type="entry name" value="Acetyltransf_1"/>
    <property type="match status" value="1"/>
</dbReference>
<sequence length="168" mass="19221">MADEVEFIEGSHADAEKIVKLIQQLEFETDTIQFDAAIHDYSVEQIGKNLDLIKESPTNFLLIAKYGDQPIGIVTLIETPNYEQRAELGVGVLQEYWHNGIATVLVDEAIYWASNFSWLTSIWLDVLESNQYAVHLYKKIGFKPKKSLIDDQGRKIINMELSFNQPDE</sequence>
<dbReference type="InterPro" id="IPR000182">
    <property type="entry name" value="GNAT_dom"/>
</dbReference>
<organism evidence="2 3">
    <name type="scientific">Pediococcus stilesii</name>
    <dbReference type="NCBI Taxonomy" id="331679"/>
    <lineage>
        <taxon>Bacteria</taxon>
        <taxon>Bacillati</taxon>
        <taxon>Bacillota</taxon>
        <taxon>Bacilli</taxon>
        <taxon>Lactobacillales</taxon>
        <taxon>Lactobacillaceae</taxon>
        <taxon>Pediococcus</taxon>
    </lineage>
</organism>
<dbReference type="PANTHER" id="PTHR43415">
    <property type="entry name" value="SPERMIDINE N(1)-ACETYLTRANSFERASE"/>
    <property type="match status" value="1"/>
</dbReference>
<evidence type="ECO:0000313" key="2">
    <source>
        <dbReference type="EMBL" id="KRN94788.1"/>
    </source>
</evidence>
<protein>
    <submittedName>
        <fullName evidence="2">Acetyltransferase</fullName>
    </submittedName>
</protein>
<feature type="domain" description="N-acetyltransferase" evidence="1">
    <location>
        <begin position="5"/>
        <end position="164"/>
    </location>
</feature>
<dbReference type="Gene3D" id="3.40.630.30">
    <property type="match status" value="1"/>
</dbReference>
<dbReference type="PATRIC" id="fig|331679.3.peg.1075"/>
<name>A0A0R2L877_9LACO</name>
<keyword evidence="2" id="KW-0808">Transferase</keyword>
<comment type="caution">
    <text evidence="2">The sequence shown here is derived from an EMBL/GenBank/DDBJ whole genome shotgun (WGS) entry which is preliminary data.</text>
</comment>
<dbReference type="GO" id="GO:0016747">
    <property type="term" value="F:acyltransferase activity, transferring groups other than amino-acyl groups"/>
    <property type="evidence" value="ECO:0007669"/>
    <property type="project" value="InterPro"/>
</dbReference>
<proteinExistence type="predicted"/>
<evidence type="ECO:0000259" key="1">
    <source>
        <dbReference type="PROSITE" id="PS51186"/>
    </source>
</evidence>
<reference evidence="2 3" key="1">
    <citation type="journal article" date="2015" name="Genome Announc.">
        <title>Expanding the biotechnology potential of lactobacilli through comparative genomics of 213 strains and associated genera.</title>
        <authorList>
            <person name="Sun Z."/>
            <person name="Harris H.M."/>
            <person name="McCann A."/>
            <person name="Guo C."/>
            <person name="Argimon S."/>
            <person name="Zhang W."/>
            <person name="Yang X."/>
            <person name="Jeffery I.B."/>
            <person name="Cooney J.C."/>
            <person name="Kagawa T.F."/>
            <person name="Liu W."/>
            <person name="Song Y."/>
            <person name="Salvetti E."/>
            <person name="Wrobel A."/>
            <person name="Rasinkangas P."/>
            <person name="Parkhill J."/>
            <person name="Rea M.C."/>
            <person name="O'Sullivan O."/>
            <person name="Ritari J."/>
            <person name="Douillard F.P."/>
            <person name="Paul Ross R."/>
            <person name="Yang R."/>
            <person name="Briner A.E."/>
            <person name="Felis G.E."/>
            <person name="de Vos W.M."/>
            <person name="Barrangou R."/>
            <person name="Klaenhammer T.R."/>
            <person name="Caufield P.W."/>
            <person name="Cui Y."/>
            <person name="Zhang H."/>
            <person name="O'Toole P.W."/>
        </authorList>
    </citation>
    <scope>NUCLEOTIDE SEQUENCE [LARGE SCALE GENOMIC DNA]</scope>
    <source>
        <strain evidence="2 3">DSM 18001</strain>
    </source>
</reference>
<keyword evidence="3" id="KW-1185">Reference proteome</keyword>
<dbReference type="STRING" id="331679.IV81_GL001065"/>
<accession>A0A0R2L877</accession>
<dbReference type="AlphaFoldDB" id="A0A0R2L877"/>
<dbReference type="PROSITE" id="PS51186">
    <property type="entry name" value="GNAT"/>
    <property type="match status" value="1"/>
</dbReference>
<gene>
    <name evidence="2" type="ORF">IV81_GL001065</name>
</gene>
<dbReference type="RefSeq" id="WP_083484668.1">
    <property type="nucleotide sequence ID" value="NZ_JQBX01000003.1"/>
</dbReference>
<dbReference type="Proteomes" id="UP000051859">
    <property type="component" value="Unassembled WGS sequence"/>
</dbReference>
<evidence type="ECO:0000313" key="3">
    <source>
        <dbReference type="Proteomes" id="UP000051859"/>
    </source>
</evidence>
<dbReference type="SUPFAM" id="SSF55729">
    <property type="entry name" value="Acyl-CoA N-acyltransferases (Nat)"/>
    <property type="match status" value="1"/>
</dbReference>
<dbReference type="PANTHER" id="PTHR43415:SF3">
    <property type="entry name" value="GNAT-FAMILY ACETYLTRANSFERASE"/>
    <property type="match status" value="1"/>
</dbReference>